<dbReference type="GO" id="GO:0004497">
    <property type="term" value="F:monooxygenase activity"/>
    <property type="evidence" value="ECO:0007669"/>
    <property type="project" value="UniProtKB-KW"/>
</dbReference>
<dbReference type="GO" id="GO:0005506">
    <property type="term" value="F:iron ion binding"/>
    <property type="evidence" value="ECO:0007669"/>
    <property type="project" value="InterPro"/>
</dbReference>
<dbReference type="PRINTS" id="PR00385">
    <property type="entry name" value="P450"/>
</dbReference>
<dbReference type="PRINTS" id="PR00463">
    <property type="entry name" value="EP450I"/>
</dbReference>
<feature type="binding site" description="axial binding residue" evidence="13">
    <location>
        <position position="482"/>
    </location>
    <ligand>
        <name>heme</name>
        <dbReference type="ChEBI" id="CHEBI:30413"/>
    </ligand>
    <ligandPart>
        <name>Fe</name>
        <dbReference type="ChEBI" id="CHEBI:18248"/>
    </ligandPart>
</feature>
<evidence type="ECO:0000256" key="3">
    <source>
        <dbReference type="ARBA" id="ARBA00004721"/>
    </source>
</evidence>
<evidence type="ECO:0000256" key="12">
    <source>
        <dbReference type="ARBA" id="ARBA00023136"/>
    </source>
</evidence>
<comment type="caution">
    <text evidence="16">The sequence shown here is derived from an EMBL/GenBank/DDBJ whole genome shotgun (WGS) entry which is preliminary data.</text>
</comment>
<evidence type="ECO:0000256" key="4">
    <source>
        <dbReference type="ARBA" id="ARBA00010617"/>
    </source>
</evidence>
<name>A0A8H6YKH2_9AGAR</name>
<feature type="transmembrane region" description="Helical" evidence="15">
    <location>
        <begin position="26"/>
        <end position="45"/>
    </location>
</feature>
<dbReference type="PROSITE" id="PS00086">
    <property type="entry name" value="CYTOCHROME_P450"/>
    <property type="match status" value="1"/>
</dbReference>
<dbReference type="EMBL" id="JACAZI010000005">
    <property type="protein sequence ID" value="KAF7360247.1"/>
    <property type="molecule type" value="Genomic_DNA"/>
</dbReference>
<keyword evidence="6 15" id="KW-0812">Transmembrane</keyword>
<dbReference type="PANTHER" id="PTHR24305:SF166">
    <property type="entry name" value="CYTOCHROME P450 12A4, MITOCHONDRIAL-RELATED"/>
    <property type="match status" value="1"/>
</dbReference>
<evidence type="ECO:0000256" key="9">
    <source>
        <dbReference type="ARBA" id="ARBA00023002"/>
    </source>
</evidence>
<evidence type="ECO:0000256" key="13">
    <source>
        <dbReference type="PIRSR" id="PIRSR602401-1"/>
    </source>
</evidence>
<keyword evidence="10 13" id="KW-0408">Iron</keyword>
<keyword evidence="12 15" id="KW-0472">Membrane</keyword>
<keyword evidence="11 14" id="KW-0503">Monooxygenase</keyword>
<dbReference type="InterPro" id="IPR036396">
    <property type="entry name" value="Cyt_P450_sf"/>
</dbReference>
<comment type="similarity">
    <text evidence="4 14">Belongs to the cytochrome P450 family.</text>
</comment>
<evidence type="ECO:0000313" key="16">
    <source>
        <dbReference type="EMBL" id="KAF7360247.1"/>
    </source>
</evidence>
<accession>A0A8H6YKH2</accession>
<keyword evidence="9 14" id="KW-0560">Oxidoreductase</keyword>
<dbReference type="InterPro" id="IPR017972">
    <property type="entry name" value="Cyt_P450_CS"/>
</dbReference>
<proteinExistence type="inferred from homology"/>
<dbReference type="Pfam" id="PF00067">
    <property type="entry name" value="p450"/>
    <property type="match status" value="1"/>
</dbReference>
<evidence type="ECO:0000256" key="7">
    <source>
        <dbReference type="ARBA" id="ARBA00022723"/>
    </source>
</evidence>
<dbReference type="GO" id="GO:0016020">
    <property type="term" value="C:membrane"/>
    <property type="evidence" value="ECO:0007669"/>
    <property type="project" value="UniProtKB-SubCell"/>
</dbReference>
<dbReference type="OrthoDB" id="1470350at2759"/>
<organism evidence="16 17">
    <name type="scientific">Mycena venus</name>
    <dbReference type="NCBI Taxonomy" id="2733690"/>
    <lineage>
        <taxon>Eukaryota</taxon>
        <taxon>Fungi</taxon>
        <taxon>Dikarya</taxon>
        <taxon>Basidiomycota</taxon>
        <taxon>Agaricomycotina</taxon>
        <taxon>Agaricomycetes</taxon>
        <taxon>Agaricomycetidae</taxon>
        <taxon>Agaricales</taxon>
        <taxon>Marasmiineae</taxon>
        <taxon>Mycenaceae</taxon>
        <taxon>Mycena</taxon>
    </lineage>
</organism>
<evidence type="ECO:0000256" key="8">
    <source>
        <dbReference type="ARBA" id="ARBA00022989"/>
    </source>
</evidence>
<gene>
    <name evidence="16" type="ORF">MVEN_00753500</name>
</gene>
<evidence type="ECO:0000256" key="5">
    <source>
        <dbReference type="ARBA" id="ARBA00022617"/>
    </source>
</evidence>
<dbReference type="InterPro" id="IPR002401">
    <property type="entry name" value="Cyt_P450_E_grp-I"/>
</dbReference>
<evidence type="ECO:0000256" key="14">
    <source>
        <dbReference type="RuleBase" id="RU000461"/>
    </source>
</evidence>
<dbReference type="PANTHER" id="PTHR24305">
    <property type="entry name" value="CYTOCHROME P450"/>
    <property type="match status" value="1"/>
</dbReference>
<dbReference type="Proteomes" id="UP000620124">
    <property type="component" value="Unassembled WGS sequence"/>
</dbReference>
<evidence type="ECO:0000256" key="6">
    <source>
        <dbReference type="ARBA" id="ARBA00022692"/>
    </source>
</evidence>
<keyword evidence="8 15" id="KW-1133">Transmembrane helix</keyword>
<keyword evidence="5 13" id="KW-0349">Heme</keyword>
<keyword evidence="7 13" id="KW-0479">Metal-binding</keyword>
<evidence type="ECO:0000256" key="1">
    <source>
        <dbReference type="ARBA" id="ARBA00001971"/>
    </source>
</evidence>
<evidence type="ECO:0000256" key="11">
    <source>
        <dbReference type="ARBA" id="ARBA00023033"/>
    </source>
</evidence>
<evidence type="ECO:0000256" key="2">
    <source>
        <dbReference type="ARBA" id="ARBA00004370"/>
    </source>
</evidence>
<keyword evidence="17" id="KW-1185">Reference proteome</keyword>
<dbReference type="GO" id="GO:0020037">
    <property type="term" value="F:heme binding"/>
    <property type="evidence" value="ECO:0007669"/>
    <property type="project" value="InterPro"/>
</dbReference>
<evidence type="ECO:0000313" key="17">
    <source>
        <dbReference type="Proteomes" id="UP000620124"/>
    </source>
</evidence>
<dbReference type="GO" id="GO:0016705">
    <property type="term" value="F:oxidoreductase activity, acting on paired donors, with incorporation or reduction of molecular oxygen"/>
    <property type="evidence" value="ECO:0007669"/>
    <property type="project" value="InterPro"/>
</dbReference>
<comment type="pathway">
    <text evidence="3">Secondary metabolite biosynthesis; terpenoid biosynthesis.</text>
</comment>
<dbReference type="Gene3D" id="1.10.630.10">
    <property type="entry name" value="Cytochrome P450"/>
    <property type="match status" value="1"/>
</dbReference>
<reference evidence="16" key="1">
    <citation type="submission" date="2020-05" db="EMBL/GenBank/DDBJ databases">
        <title>Mycena genomes resolve the evolution of fungal bioluminescence.</title>
        <authorList>
            <person name="Tsai I.J."/>
        </authorList>
    </citation>
    <scope>NUCLEOTIDE SEQUENCE</scope>
    <source>
        <strain evidence="16">CCC161011</strain>
    </source>
</reference>
<dbReference type="InterPro" id="IPR001128">
    <property type="entry name" value="Cyt_P450"/>
</dbReference>
<protein>
    <recommendedName>
        <fullName evidence="18">Cytochrome P450</fullName>
    </recommendedName>
</protein>
<dbReference type="InterPro" id="IPR050121">
    <property type="entry name" value="Cytochrome_P450_monoxygenase"/>
</dbReference>
<sequence>MHSFEAVSDIIHTNVQAIYDLVRSNFGAVEAGILLGSGVIFYVLARRGRRSSTRLKGPSSGNLFFGVIPQLMKAPDSGDIYEAWASQYGSVFSVPGILGSRRIVLTDMKTVAHFAARETYGYVQNPRAKHFLEKFIGRGLFWAEGDSHKRQRRALNPAFTNAAIKNLTPIFFDSAYKAKAAWDAILESGPPDGAVIEVQLWMNHISLDTIGLAGFSHDFGTLGGKTSAIGEAFDSIATKSSFFDTATFMLSFIIPIFGRIPTARRLLLKEMTKTMRSLGDKFLASSGESVSTDKSVIGLLVKSASAEKISHEEVSAQINVLLLAGYETTSVSLTWALIELSRNPAIQTKLREELLQLGRDPTWEDLNNHGSFLDAFTCEILRVHPPLPEILRMAAEDDILPLAEPIETADGKLVDTVFVRKGTMVTLPIQCINRSEVFWGADGRVFNPDRWLDETNGVDKQRAQEIQGYRHLLTFSDGARICLGKVFAVTEFKAVISVLLRNFTFELPNGPETPIGRHRNFLPRPKVEGEAGYDVPLKIRHYVAPE</sequence>
<evidence type="ECO:0000256" key="10">
    <source>
        <dbReference type="ARBA" id="ARBA00023004"/>
    </source>
</evidence>
<comment type="cofactor">
    <cofactor evidence="1 13">
        <name>heme</name>
        <dbReference type="ChEBI" id="CHEBI:30413"/>
    </cofactor>
</comment>
<comment type="subcellular location">
    <subcellularLocation>
        <location evidence="2">Membrane</location>
    </subcellularLocation>
</comment>
<evidence type="ECO:0008006" key="18">
    <source>
        <dbReference type="Google" id="ProtNLM"/>
    </source>
</evidence>
<dbReference type="AlphaFoldDB" id="A0A8H6YKH2"/>
<evidence type="ECO:0000256" key="15">
    <source>
        <dbReference type="SAM" id="Phobius"/>
    </source>
</evidence>
<dbReference type="SUPFAM" id="SSF48264">
    <property type="entry name" value="Cytochrome P450"/>
    <property type="match status" value="1"/>
</dbReference>